<dbReference type="SUPFAM" id="SSF55874">
    <property type="entry name" value="ATPase domain of HSP90 chaperone/DNA topoisomerase II/histidine kinase"/>
    <property type="match status" value="1"/>
</dbReference>
<dbReference type="InterPro" id="IPR007492">
    <property type="entry name" value="LytTR_DNA-bd_dom"/>
</dbReference>
<dbReference type="InParanoid" id="W0RNY0"/>
<keyword evidence="3" id="KW-1133">Transmembrane helix</keyword>
<dbReference type="KEGG" id="gba:J421_4916"/>
<dbReference type="Pfam" id="PF00072">
    <property type="entry name" value="Response_reg"/>
    <property type="match status" value="1"/>
</dbReference>
<geneLocation type="plasmid" evidence="6 7">
    <name>1</name>
</geneLocation>
<evidence type="ECO:0000256" key="3">
    <source>
        <dbReference type="SAM" id="Phobius"/>
    </source>
</evidence>
<keyword evidence="2" id="KW-0175">Coiled coil</keyword>
<dbReference type="SUPFAM" id="SSF52172">
    <property type="entry name" value="CheY-like"/>
    <property type="match status" value="1"/>
</dbReference>
<reference evidence="6 7" key="1">
    <citation type="journal article" date="2014" name="Genome Announc.">
        <title>Genome Sequence and Methylome of Soil Bacterium Gemmatirosa kalamazoonensis KBS708T, a Member of the Rarely Cultivated Gemmatimonadetes Phylum.</title>
        <authorList>
            <person name="Debruyn J.M."/>
            <person name="Radosevich M."/>
            <person name="Wommack K.E."/>
            <person name="Polson S.W."/>
            <person name="Hauser L.J."/>
            <person name="Fawaz M.N."/>
            <person name="Korlach J."/>
            <person name="Tsai Y.C."/>
        </authorList>
    </citation>
    <scope>NUCLEOTIDE SEQUENCE [LARGE SCALE GENOMIC DNA]</scope>
    <source>
        <strain evidence="6 7">KBS708</strain>
        <plasmid evidence="7">Plasmid 1</plasmid>
    </source>
</reference>
<gene>
    <name evidence="6" type="ORF">J421_4916</name>
</gene>
<keyword evidence="3" id="KW-0472">Membrane</keyword>
<dbReference type="InterPro" id="IPR050640">
    <property type="entry name" value="Bact_2-comp_sensor_kinase"/>
</dbReference>
<dbReference type="Gene3D" id="2.40.50.1020">
    <property type="entry name" value="LytTr DNA-binding domain"/>
    <property type="match status" value="1"/>
</dbReference>
<dbReference type="InterPro" id="IPR036890">
    <property type="entry name" value="HATPase_C_sf"/>
</dbReference>
<dbReference type="PROSITE" id="PS50930">
    <property type="entry name" value="HTH_LYTTR"/>
    <property type="match status" value="1"/>
</dbReference>
<evidence type="ECO:0000256" key="1">
    <source>
        <dbReference type="PROSITE-ProRule" id="PRU00169"/>
    </source>
</evidence>
<keyword evidence="7" id="KW-1185">Reference proteome</keyword>
<dbReference type="PROSITE" id="PS50110">
    <property type="entry name" value="RESPONSE_REGULATORY"/>
    <property type="match status" value="1"/>
</dbReference>
<keyword evidence="6" id="KW-0614">Plasmid</keyword>
<dbReference type="Gene3D" id="3.30.565.10">
    <property type="entry name" value="Histidine kinase-like ATPase, C-terminal domain"/>
    <property type="match status" value="1"/>
</dbReference>
<feature type="transmembrane region" description="Helical" evidence="3">
    <location>
        <begin position="83"/>
        <end position="106"/>
    </location>
</feature>
<feature type="transmembrane region" description="Helical" evidence="3">
    <location>
        <begin position="54"/>
        <end position="71"/>
    </location>
</feature>
<organism evidence="6 7">
    <name type="scientific">Gemmatirosa kalamazoonensis</name>
    <dbReference type="NCBI Taxonomy" id="861299"/>
    <lineage>
        <taxon>Bacteria</taxon>
        <taxon>Pseudomonadati</taxon>
        <taxon>Gemmatimonadota</taxon>
        <taxon>Gemmatimonadia</taxon>
        <taxon>Gemmatimonadales</taxon>
        <taxon>Gemmatimonadaceae</taxon>
        <taxon>Gemmatirosa</taxon>
    </lineage>
</organism>
<feature type="transmembrane region" description="Helical" evidence="3">
    <location>
        <begin position="126"/>
        <end position="144"/>
    </location>
</feature>
<feature type="modified residue" description="4-aspartylphosphate" evidence="1">
    <location>
        <position position="414"/>
    </location>
</feature>
<keyword evidence="6" id="KW-0238">DNA-binding</keyword>
<dbReference type="OrthoDB" id="2168082at2"/>
<feature type="domain" description="HTH LytTR-type" evidence="5">
    <location>
        <begin position="492"/>
        <end position="596"/>
    </location>
</feature>
<sequence length="596" mass="63707">MTSLLPAPSARRRALAWAAAWTLVVALFTAHELFAVRWYGGTRGWRSLLLRQTVSWLAWAALAPIVVQLARRVPLRRGALARGLTVHAAAGAAVSVAHSLLVAAVYPLFYYAPSAAALRDVFRERVAGAFVVNLLVYVALVAAVQAQRHALARAESDARGARAELGLLTAQLQPHFLFNALNATVELIESDPRAAARMVRSLSELLRRSLTGLRGTVTTLDDELATLERYVAIQRVRFPTLAVTLDAEPAARGALVPPLILQPLVENAIKYSVGARGEGAVRVEAAVAGGALRLSVSDDGVGFGAAEGAGAGLGLPNVRARLASLYGDDHTLACLPNTPRGARASCSRCRARIRHESAVTALRAVVADDEPLARQQLRRLLAAVPGVEIVGECAAGDETIRAVRALAPDVLFLDVQMPRLDGLGVASALGADAPPIVFVTAYDAHAIAALRSGAVDYLVKPVSPTELAEAVARVHARRAAALAPAEPFLRRLVARAGERTVVLDLDEVDWLEARDNYVAVHAGRRTCTMRSTLGGLAARLDPSRFARVHRSAVVNLSRVREIQPWFRGEQLLILADGTRVTVGPSYREEFLKRLGG</sequence>
<protein>
    <submittedName>
        <fullName evidence="6">LytTr DNA-binding region</fullName>
    </submittedName>
</protein>
<dbReference type="Pfam" id="PF04397">
    <property type="entry name" value="LytTR"/>
    <property type="match status" value="1"/>
</dbReference>
<keyword evidence="3" id="KW-0812">Transmembrane</keyword>
<feature type="domain" description="Response regulatory" evidence="4">
    <location>
        <begin position="363"/>
        <end position="475"/>
    </location>
</feature>
<dbReference type="InterPro" id="IPR011006">
    <property type="entry name" value="CheY-like_superfamily"/>
</dbReference>
<dbReference type="InterPro" id="IPR003594">
    <property type="entry name" value="HATPase_dom"/>
</dbReference>
<dbReference type="Pfam" id="PF02518">
    <property type="entry name" value="HATPase_c"/>
    <property type="match status" value="1"/>
</dbReference>
<dbReference type="Pfam" id="PF06580">
    <property type="entry name" value="His_kinase"/>
    <property type="match status" value="1"/>
</dbReference>
<feature type="coiled-coil region" evidence="2">
    <location>
        <begin position="144"/>
        <end position="171"/>
    </location>
</feature>
<name>W0RNY0_9BACT</name>
<dbReference type="EMBL" id="CP007129">
    <property type="protein sequence ID" value="AHG92451.1"/>
    <property type="molecule type" value="Genomic_DNA"/>
</dbReference>
<evidence type="ECO:0000259" key="4">
    <source>
        <dbReference type="PROSITE" id="PS50110"/>
    </source>
</evidence>
<dbReference type="AlphaFoldDB" id="W0RNY0"/>
<evidence type="ECO:0000259" key="5">
    <source>
        <dbReference type="PROSITE" id="PS50930"/>
    </source>
</evidence>
<dbReference type="SMART" id="SM00387">
    <property type="entry name" value="HATPase_c"/>
    <property type="match status" value="1"/>
</dbReference>
<dbReference type="RefSeq" id="WP_025413792.1">
    <property type="nucleotide sequence ID" value="NZ_CP007129.1"/>
</dbReference>
<dbReference type="SMART" id="SM00850">
    <property type="entry name" value="LytTR"/>
    <property type="match status" value="1"/>
</dbReference>
<dbReference type="Proteomes" id="UP000019151">
    <property type="component" value="Plasmid 1"/>
</dbReference>
<dbReference type="GO" id="GO:0003677">
    <property type="term" value="F:DNA binding"/>
    <property type="evidence" value="ECO:0007669"/>
    <property type="project" value="UniProtKB-KW"/>
</dbReference>
<dbReference type="PANTHER" id="PTHR34220">
    <property type="entry name" value="SENSOR HISTIDINE KINASE YPDA"/>
    <property type="match status" value="1"/>
</dbReference>
<evidence type="ECO:0000313" key="6">
    <source>
        <dbReference type="EMBL" id="AHG92451.1"/>
    </source>
</evidence>
<dbReference type="SMART" id="SM00448">
    <property type="entry name" value="REC"/>
    <property type="match status" value="1"/>
</dbReference>
<dbReference type="GO" id="GO:0000155">
    <property type="term" value="F:phosphorelay sensor kinase activity"/>
    <property type="evidence" value="ECO:0007669"/>
    <property type="project" value="InterPro"/>
</dbReference>
<dbReference type="PANTHER" id="PTHR34220:SF9">
    <property type="entry name" value="SIGNAL TRANSDUCTION HISTIDINE KINASE INTERNAL REGION DOMAIN-CONTAINING PROTEIN"/>
    <property type="match status" value="1"/>
</dbReference>
<dbReference type="HOGENOM" id="CLU_457678_0_0_0"/>
<keyword evidence="1" id="KW-0597">Phosphoprotein</keyword>
<proteinExistence type="predicted"/>
<dbReference type="InterPro" id="IPR010559">
    <property type="entry name" value="Sig_transdc_His_kin_internal"/>
</dbReference>
<evidence type="ECO:0000313" key="7">
    <source>
        <dbReference type="Proteomes" id="UP000019151"/>
    </source>
</evidence>
<dbReference type="GO" id="GO:0016020">
    <property type="term" value="C:membrane"/>
    <property type="evidence" value="ECO:0007669"/>
    <property type="project" value="InterPro"/>
</dbReference>
<evidence type="ECO:0000256" key="2">
    <source>
        <dbReference type="SAM" id="Coils"/>
    </source>
</evidence>
<dbReference type="Gene3D" id="3.40.50.2300">
    <property type="match status" value="1"/>
</dbReference>
<dbReference type="InterPro" id="IPR001789">
    <property type="entry name" value="Sig_transdc_resp-reg_receiver"/>
</dbReference>
<accession>W0RNY0</accession>